<sequence>MTRLKVHITTLPFNKDNLAFLEKSFDVTINPLGRKIKNEEVYEQVNKADYVIAGTEKYDQELLSKLVNLKGISRVGIGIDNIDLDIAAKNNIKIFNTPEEPAKGVAELTLTFILNLLREISSHQHNLNQGNWERTLGKSLNEATISLIGGGRVAKNVSKFLLSAGVKKIKVFDILDLSTDPDWRHESISICGFEECLSNSDIVSLHVPMNKENKNMISKKELLVMGKNSYLINVSRGGLINEEDLYEALNSNLIKGAALDVFATEPYEGKLLECKNLIATPHVASSTEYVRDQMERRACENLINLLDE</sequence>
<evidence type="ECO:0000256" key="4">
    <source>
        <dbReference type="RuleBase" id="RU003719"/>
    </source>
</evidence>
<evidence type="ECO:0000256" key="1">
    <source>
        <dbReference type="ARBA" id="ARBA00005854"/>
    </source>
</evidence>
<dbReference type="InterPro" id="IPR006139">
    <property type="entry name" value="D-isomer_2_OHA_DH_cat_dom"/>
</dbReference>
<dbReference type="Proteomes" id="UP001056381">
    <property type="component" value="Chromosome"/>
</dbReference>
<evidence type="ECO:0000313" key="8">
    <source>
        <dbReference type="Proteomes" id="UP001056381"/>
    </source>
</evidence>
<evidence type="ECO:0000256" key="2">
    <source>
        <dbReference type="ARBA" id="ARBA00023002"/>
    </source>
</evidence>
<name>A0A9Q8TXX9_9GAMM</name>
<reference evidence="7" key="1">
    <citation type="submission" date="2022-05" db="EMBL/GenBank/DDBJ databases">
        <title>Single-amplified genomics reveal most streamlined microbe among free-living bacteria.</title>
        <authorList>
            <person name="Roda-Garcia J."/>
            <person name="Haro-Moreno J.M."/>
            <person name="Rodriguez-Valera F."/>
            <person name="Almagro-Moreno S."/>
            <person name="Lopez-Perez M."/>
        </authorList>
    </citation>
    <scope>NUCLEOTIDE SEQUENCE</scope>
    <source>
        <strain evidence="7">TMED112-D2-2</strain>
    </source>
</reference>
<dbReference type="Pfam" id="PF02826">
    <property type="entry name" value="2-Hacid_dh_C"/>
    <property type="match status" value="1"/>
</dbReference>
<accession>A0A9Q8TXX9</accession>
<evidence type="ECO:0000256" key="3">
    <source>
        <dbReference type="ARBA" id="ARBA00023027"/>
    </source>
</evidence>
<dbReference type="GO" id="GO:0016616">
    <property type="term" value="F:oxidoreductase activity, acting on the CH-OH group of donors, NAD or NADP as acceptor"/>
    <property type="evidence" value="ECO:0007669"/>
    <property type="project" value="InterPro"/>
</dbReference>
<dbReference type="InterPro" id="IPR050418">
    <property type="entry name" value="D-iso_2-hydroxyacid_DH_PdxB"/>
</dbReference>
<keyword evidence="3" id="KW-0520">NAD</keyword>
<dbReference type="InterPro" id="IPR006140">
    <property type="entry name" value="D-isomer_DH_NAD-bd"/>
</dbReference>
<feature type="domain" description="D-isomer specific 2-hydroxyacid dehydrogenase NAD-binding" evidence="6">
    <location>
        <begin position="111"/>
        <end position="284"/>
    </location>
</feature>
<dbReference type="Pfam" id="PF00389">
    <property type="entry name" value="2-Hacid_dh"/>
    <property type="match status" value="1"/>
</dbReference>
<feature type="domain" description="D-isomer specific 2-hydroxyacid dehydrogenase catalytic" evidence="5">
    <location>
        <begin position="14"/>
        <end position="307"/>
    </location>
</feature>
<dbReference type="InterPro" id="IPR036291">
    <property type="entry name" value="NAD(P)-bd_dom_sf"/>
</dbReference>
<dbReference type="Gene3D" id="3.40.50.720">
    <property type="entry name" value="NAD(P)-binding Rossmann-like Domain"/>
    <property type="match status" value="2"/>
</dbReference>
<dbReference type="GO" id="GO:0051287">
    <property type="term" value="F:NAD binding"/>
    <property type="evidence" value="ECO:0007669"/>
    <property type="project" value="InterPro"/>
</dbReference>
<dbReference type="AlphaFoldDB" id="A0A9Q8TXX9"/>
<dbReference type="EMBL" id="CP097966">
    <property type="protein sequence ID" value="URQ62934.1"/>
    <property type="molecule type" value="Genomic_DNA"/>
</dbReference>
<protein>
    <submittedName>
        <fullName evidence="7">Lactate dehydrogenase</fullName>
    </submittedName>
</protein>
<comment type="similarity">
    <text evidence="1 4">Belongs to the D-isomer specific 2-hydroxyacid dehydrogenase family.</text>
</comment>
<organism evidence="7 8">
    <name type="scientific">SAR86 cluster bacterium</name>
    <dbReference type="NCBI Taxonomy" id="2030880"/>
    <lineage>
        <taxon>Bacteria</taxon>
        <taxon>Pseudomonadati</taxon>
        <taxon>Pseudomonadota</taxon>
        <taxon>Gammaproteobacteria</taxon>
        <taxon>SAR86 cluster</taxon>
    </lineage>
</organism>
<keyword evidence="2 4" id="KW-0560">Oxidoreductase</keyword>
<evidence type="ECO:0000259" key="5">
    <source>
        <dbReference type="Pfam" id="PF00389"/>
    </source>
</evidence>
<keyword evidence="8" id="KW-1185">Reference proteome</keyword>
<dbReference type="SUPFAM" id="SSF51735">
    <property type="entry name" value="NAD(P)-binding Rossmann-fold domains"/>
    <property type="match status" value="1"/>
</dbReference>
<proteinExistence type="inferred from homology"/>
<gene>
    <name evidence="7" type="ORF">M9B40_04210</name>
</gene>
<dbReference type="SUPFAM" id="SSF52283">
    <property type="entry name" value="Formate/glycerate dehydrogenase catalytic domain-like"/>
    <property type="match status" value="1"/>
</dbReference>
<dbReference type="PANTHER" id="PTHR43761:SF1">
    <property type="entry name" value="D-ISOMER SPECIFIC 2-HYDROXYACID DEHYDROGENASE CATALYTIC DOMAIN-CONTAINING PROTEIN-RELATED"/>
    <property type="match status" value="1"/>
</dbReference>
<evidence type="ECO:0000259" key="6">
    <source>
        <dbReference type="Pfam" id="PF02826"/>
    </source>
</evidence>
<dbReference type="PANTHER" id="PTHR43761">
    <property type="entry name" value="D-ISOMER SPECIFIC 2-HYDROXYACID DEHYDROGENASE FAMILY PROTEIN (AFU_ORTHOLOGUE AFUA_1G13630)"/>
    <property type="match status" value="1"/>
</dbReference>
<evidence type="ECO:0000313" key="7">
    <source>
        <dbReference type="EMBL" id="URQ62934.1"/>
    </source>
</evidence>